<dbReference type="GO" id="GO:0008285">
    <property type="term" value="P:negative regulation of cell population proliferation"/>
    <property type="evidence" value="ECO:0007669"/>
    <property type="project" value="InterPro"/>
</dbReference>
<keyword evidence="2" id="KW-1185">Reference proteome</keyword>
<name>A0A212FJQ2_DANPL</name>
<organism evidence="1 2">
    <name type="scientific">Danaus plexippus plexippus</name>
    <dbReference type="NCBI Taxonomy" id="278856"/>
    <lineage>
        <taxon>Eukaryota</taxon>
        <taxon>Metazoa</taxon>
        <taxon>Ecdysozoa</taxon>
        <taxon>Arthropoda</taxon>
        <taxon>Hexapoda</taxon>
        <taxon>Insecta</taxon>
        <taxon>Pterygota</taxon>
        <taxon>Neoptera</taxon>
        <taxon>Endopterygota</taxon>
        <taxon>Lepidoptera</taxon>
        <taxon>Glossata</taxon>
        <taxon>Ditrysia</taxon>
        <taxon>Papilionoidea</taxon>
        <taxon>Nymphalidae</taxon>
        <taxon>Danainae</taxon>
        <taxon>Danaini</taxon>
        <taxon>Danaina</taxon>
        <taxon>Danaus</taxon>
        <taxon>Danaus</taxon>
    </lineage>
</organism>
<dbReference type="GO" id="GO:0032007">
    <property type="term" value="P:negative regulation of TOR signaling"/>
    <property type="evidence" value="ECO:0007669"/>
    <property type="project" value="InterPro"/>
</dbReference>
<dbReference type="Pfam" id="PF20517">
    <property type="entry name" value="TMEM127"/>
    <property type="match status" value="1"/>
</dbReference>
<reference evidence="1 2" key="1">
    <citation type="journal article" date="2011" name="Cell">
        <title>The monarch butterfly genome yields insights into long-distance migration.</title>
        <authorList>
            <person name="Zhan S."/>
            <person name="Merlin C."/>
            <person name="Boore J.L."/>
            <person name="Reppert S.M."/>
        </authorList>
    </citation>
    <scope>NUCLEOTIDE SEQUENCE [LARGE SCALE GENOMIC DNA]</scope>
    <source>
        <strain evidence="1">F-2</strain>
    </source>
</reference>
<dbReference type="OrthoDB" id="10030622at2759"/>
<dbReference type="PANTHER" id="PTHR28358:SF1">
    <property type="entry name" value="TRANSMEMBRANE PROTEIN 127"/>
    <property type="match status" value="1"/>
</dbReference>
<gene>
    <name evidence="1" type="ORF">KGM_203149</name>
</gene>
<evidence type="ECO:0000313" key="1">
    <source>
        <dbReference type="EMBL" id="OWR53939.1"/>
    </source>
</evidence>
<comment type="caution">
    <text evidence="1">The sequence shown here is derived from an EMBL/GenBank/DDBJ whole genome shotgun (WGS) entry which is preliminary data.</text>
</comment>
<dbReference type="InterPro" id="IPR033331">
    <property type="entry name" value="TMEM127"/>
</dbReference>
<dbReference type="InterPro" id="IPR046795">
    <property type="entry name" value="TMEM127_TM"/>
</dbReference>
<dbReference type="Gene3D" id="1.20.140.150">
    <property type="match status" value="1"/>
</dbReference>
<protein>
    <submittedName>
        <fullName evidence="1">Uncharacterized protein</fullName>
    </submittedName>
</protein>
<dbReference type="eggNOG" id="ENOG502QTCN">
    <property type="taxonomic scope" value="Eukaryota"/>
</dbReference>
<dbReference type="STRING" id="278856.A0A212FJQ2"/>
<dbReference type="AlphaFoldDB" id="A0A212FJQ2"/>
<dbReference type="PANTHER" id="PTHR28358">
    <property type="entry name" value="TRANSMEMBRANE PROTEIN 127"/>
    <property type="match status" value="1"/>
</dbReference>
<evidence type="ECO:0000313" key="2">
    <source>
        <dbReference type="Proteomes" id="UP000007151"/>
    </source>
</evidence>
<dbReference type="KEGG" id="dpl:KGM_203149"/>
<dbReference type="Proteomes" id="UP000007151">
    <property type="component" value="Unassembled WGS sequence"/>
</dbReference>
<dbReference type="GO" id="GO:0016020">
    <property type="term" value="C:membrane"/>
    <property type="evidence" value="ECO:0007669"/>
    <property type="project" value="TreeGrafter"/>
</dbReference>
<proteinExistence type="predicted"/>
<dbReference type="EMBL" id="AGBW02008253">
    <property type="protein sequence ID" value="OWR53939.1"/>
    <property type="molecule type" value="Genomic_DNA"/>
</dbReference>
<sequence length="286" mass="31747">MGCLTWIRGFKLTSFPFLQDSELNKIAAFFNAFTFFLTCAALAQPSWFRIKGLHCTQSLSLTQFFTFDDDDDDDDQIIIQNKELDPLSRSDFIGLQPCITTEIITLMRILILLCFMVLLSSCIGVLINLINHNSKALKMLRRNAVPSIMCVFWVIAIVGVCYYTTVVLGNANNSDPNTIQVDYEYGFYTITGAGALALVASAANLWGAPLSNDEDVQRRNLMDDWDGYEAHSVGPTPPVPALPPYTPSPIYVPTVHSAFPTPVLGSQQYFPFDDLSVLPPPPPYTP</sequence>
<accession>A0A212FJQ2</accession>